<feature type="compositionally biased region" description="Polar residues" evidence="8">
    <location>
        <begin position="121"/>
        <end position="138"/>
    </location>
</feature>
<name>K5X6V3_AGABU</name>
<comment type="subcellular location">
    <subcellularLocation>
        <location evidence="6">Cytoplasm</location>
    </subcellularLocation>
    <subcellularLocation>
        <location evidence="6">Preautophagosomal structure membrane</location>
        <topology evidence="6">Peripheral membrane protein</topology>
    </subcellularLocation>
</comment>
<feature type="domain" description="Autophagy protein ATG17-like" evidence="9">
    <location>
        <begin position="26"/>
        <end position="445"/>
    </location>
</feature>
<evidence type="ECO:0000256" key="5">
    <source>
        <dbReference type="ARBA" id="ARBA00023136"/>
    </source>
</evidence>
<accession>K5X6V3</accession>
<evidence type="ECO:0000256" key="2">
    <source>
        <dbReference type="ARBA" id="ARBA00013806"/>
    </source>
</evidence>
<dbReference type="HOGENOM" id="CLU_024595_0_0_1"/>
<dbReference type="GO" id="GO:0034727">
    <property type="term" value="P:piecemeal microautophagy of the nucleus"/>
    <property type="evidence" value="ECO:0007669"/>
    <property type="project" value="TreeGrafter"/>
</dbReference>
<evidence type="ECO:0000256" key="8">
    <source>
        <dbReference type="SAM" id="MobiDB-lite"/>
    </source>
</evidence>
<comment type="similarity">
    <text evidence="1 6">Belongs to the ATG17 family.</text>
</comment>
<gene>
    <name evidence="10" type="ORF">AGABI1DRAFT_121126</name>
</gene>
<dbReference type="GO" id="GO:1990316">
    <property type="term" value="C:Atg1/ULK1 kinase complex"/>
    <property type="evidence" value="ECO:0007669"/>
    <property type="project" value="TreeGrafter"/>
</dbReference>
<evidence type="ECO:0000256" key="1">
    <source>
        <dbReference type="ARBA" id="ARBA00006259"/>
    </source>
</evidence>
<keyword evidence="7" id="KW-0175">Coiled coil</keyword>
<dbReference type="InterPro" id="IPR045326">
    <property type="entry name" value="ATG17-like_dom"/>
</dbReference>
<dbReference type="eggNOG" id="ENOG502RYHP">
    <property type="taxonomic scope" value="Eukaryota"/>
</dbReference>
<dbReference type="GO" id="GO:0034045">
    <property type="term" value="C:phagophore assembly site membrane"/>
    <property type="evidence" value="ECO:0007669"/>
    <property type="project" value="UniProtKB-SubCell"/>
</dbReference>
<evidence type="ECO:0000256" key="3">
    <source>
        <dbReference type="ARBA" id="ARBA00022490"/>
    </source>
</evidence>
<dbReference type="InterPro" id="IPR007240">
    <property type="entry name" value="Atg17"/>
</dbReference>
<dbReference type="EMBL" id="JH971391">
    <property type="protein sequence ID" value="EKM78692.1"/>
    <property type="molecule type" value="Genomic_DNA"/>
</dbReference>
<dbReference type="GeneID" id="18825746"/>
<dbReference type="PANTHER" id="PTHR28005">
    <property type="entry name" value="AUTOPHAGY-RELATED PROTEIN 17"/>
    <property type="match status" value="1"/>
</dbReference>
<dbReference type="STRING" id="597362.K5X6V3"/>
<sequence length="494" mass="55071">MSSSFSTPGQEQPHLVSLVLQSKKALLHGQQICSHAHACSNSSAKAAVDVLALDAKVRWISEAVVEQLKLAASVAKGIEDKRMHLHKQAQSWDTERSHYSTELDHILEALGAQLVSPEFHQTSADSSLFGSQHSSQEDQPGPHPHDQSESRTFPPSSPSTTVRNHSGVLSGTDVRNIRDQDRKHWKNLRDFVDDQAIEDTLETIEGNRTALDDLLGRTSDYSETLNQAIESILTSLPQSADGSQLAARMRDTIVDQDSVGTSMAGALESLASHFEQMDAALKDTETGEMLGEGDLQQMYRDVEELPAILSELEDGGRMIDAHHTSLLAAQDIRNNNLVHLSSVLDDLEELGDIMEEMLQNQEEVETKFEEGLNSLQEQILTIRDLHEQYISYQTAFNKLTVEISRRQHYKDAAENIVKGMMSQLTAMTEEEDQVRRRFNAEYGAHLPEDICLCIGNPPTRWEVVPWPGDSLELLPRIDEDLLAEARRNAATPDR</sequence>
<dbReference type="FunCoup" id="K5X6V3">
    <property type="interactions" value="18"/>
</dbReference>
<organism evidence="10 11">
    <name type="scientific">Agaricus bisporus var. burnettii (strain JB137-S8 / ATCC MYA-4627 / FGSC 10392)</name>
    <name type="common">White button mushroom</name>
    <dbReference type="NCBI Taxonomy" id="597362"/>
    <lineage>
        <taxon>Eukaryota</taxon>
        <taxon>Fungi</taxon>
        <taxon>Dikarya</taxon>
        <taxon>Basidiomycota</taxon>
        <taxon>Agaricomycotina</taxon>
        <taxon>Agaricomycetes</taxon>
        <taxon>Agaricomycetidae</taxon>
        <taxon>Agaricales</taxon>
        <taxon>Agaricineae</taxon>
        <taxon>Agaricaceae</taxon>
        <taxon>Agaricus</taxon>
    </lineage>
</organism>
<proteinExistence type="inferred from homology"/>
<feature type="region of interest" description="Disordered" evidence="8">
    <location>
        <begin position="121"/>
        <end position="173"/>
    </location>
</feature>
<dbReference type="OMA" id="THVWRAN"/>
<keyword evidence="3 6" id="KW-0963">Cytoplasm</keyword>
<evidence type="ECO:0000313" key="10">
    <source>
        <dbReference type="EMBL" id="EKM78692.1"/>
    </source>
</evidence>
<dbReference type="GO" id="GO:0000422">
    <property type="term" value="P:autophagy of mitochondrion"/>
    <property type="evidence" value="ECO:0007669"/>
    <property type="project" value="TreeGrafter"/>
</dbReference>
<evidence type="ECO:0000256" key="7">
    <source>
        <dbReference type="SAM" id="Coils"/>
    </source>
</evidence>
<keyword evidence="4 6" id="KW-0072">Autophagy</keyword>
<protein>
    <recommendedName>
        <fullName evidence="2 6">Autophagy-related protein 17</fullName>
    </recommendedName>
</protein>
<reference evidence="11" key="1">
    <citation type="journal article" date="2012" name="Proc. Natl. Acad. Sci. U.S.A.">
        <title>Genome sequence of the button mushroom Agaricus bisporus reveals mechanisms governing adaptation to a humic-rich ecological niche.</title>
        <authorList>
            <person name="Morin E."/>
            <person name="Kohler A."/>
            <person name="Baker A.R."/>
            <person name="Foulongne-Oriol M."/>
            <person name="Lombard V."/>
            <person name="Nagy L.G."/>
            <person name="Ohm R.A."/>
            <person name="Patyshakuliyeva A."/>
            <person name="Brun A."/>
            <person name="Aerts A.L."/>
            <person name="Bailey A.M."/>
            <person name="Billette C."/>
            <person name="Coutinho P.M."/>
            <person name="Deakin G."/>
            <person name="Doddapaneni H."/>
            <person name="Floudas D."/>
            <person name="Grimwood J."/>
            <person name="Hilden K."/>
            <person name="Kuees U."/>
            <person name="LaButti K.M."/>
            <person name="Lapidus A."/>
            <person name="Lindquist E.A."/>
            <person name="Lucas S.M."/>
            <person name="Murat C."/>
            <person name="Riley R.W."/>
            <person name="Salamov A.A."/>
            <person name="Schmutz J."/>
            <person name="Subramanian V."/>
            <person name="Woesten H.A.B."/>
            <person name="Xu J."/>
            <person name="Eastwood D.C."/>
            <person name="Foster G.D."/>
            <person name="Sonnenberg A.S."/>
            <person name="Cullen D."/>
            <person name="de Vries R.P."/>
            <person name="Lundell T."/>
            <person name="Hibbett D.S."/>
            <person name="Henrissat B."/>
            <person name="Burton K.S."/>
            <person name="Kerrigan R.W."/>
            <person name="Challen M.P."/>
            <person name="Grigoriev I.V."/>
            <person name="Martin F."/>
        </authorList>
    </citation>
    <scope>NUCLEOTIDE SEQUENCE [LARGE SCALE GENOMIC DNA]</scope>
    <source>
        <strain evidence="11">JB137-S8 / ATCC MYA-4627 / FGSC 10392</strain>
    </source>
</reference>
<dbReference type="RefSeq" id="XP_007330524.1">
    <property type="nucleotide sequence ID" value="XM_007330462.1"/>
</dbReference>
<dbReference type="GO" id="GO:0060090">
    <property type="term" value="F:molecular adaptor activity"/>
    <property type="evidence" value="ECO:0007669"/>
    <property type="project" value="TreeGrafter"/>
</dbReference>
<dbReference type="KEGG" id="abp:AGABI1DRAFT121126"/>
<evidence type="ECO:0000313" key="11">
    <source>
        <dbReference type="Proteomes" id="UP000008493"/>
    </source>
</evidence>
<dbReference type="AlphaFoldDB" id="K5X6V3"/>
<feature type="coiled-coil region" evidence="7">
    <location>
        <begin position="344"/>
        <end position="378"/>
    </location>
</feature>
<evidence type="ECO:0000256" key="6">
    <source>
        <dbReference type="RuleBase" id="RU368080"/>
    </source>
</evidence>
<dbReference type="GO" id="GO:0030295">
    <property type="term" value="F:protein kinase activator activity"/>
    <property type="evidence" value="ECO:0007669"/>
    <property type="project" value="TreeGrafter"/>
</dbReference>
<feature type="compositionally biased region" description="Low complexity" evidence="8">
    <location>
        <begin position="150"/>
        <end position="161"/>
    </location>
</feature>
<dbReference type="PANTHER" id="PTHR28005:SF1">
    <property type="entry name" value="AUTOPHAGY-RELATED PROTEIN 17"/>
    <property type="match status" value="1"/>
</dbReference>
<evidence type="ECO:0000259" key="9">
    <source>
        <dbReference type="Pfam" id="PF04108"/>
    </source>
</evidence>
<evidence type="ECO:0000256" key="4">
    <source>
        <dbReference type="ARBA" id="ARBA00023006"/>
    </source>
</evidence>
<dbReference type="GO" id="GO:0000045">
    <property type="term" value="P:autophagosome assembly"/>
    <property type="evidence" value="ECO:0007669"/>
    <property type="project" value="TreeGrafter"/>
</dbReference>
<dbReference type="Proteomes" id="UP000008493">
    <property type="component" value="Unassembled WGS sequence"/>
</dbReference>
<comment type="function">
    <text evidence="6">Autophagy-specific protein that functions in response to autophagy-inducing signals as a scaffold to recruit other ATG proteins to organize preautophagosomal structure (PAS) formation. Modulates the timing and magnitude of the autophagy response, such as the size of the sequestering vesicles. Plays particularly a role in pexophagy and nucleophagy.</text>
</comment>
<dbReference type="Pfam" id="PF04108">
    <property type="entry name" value="ATG17_like"/>
    <property type="match status" value="1"/>
</dbReference>
<keyword evidence="11" id="KW-1185">Reference proteome</keyword>
<dbReference type="InParanoid" id="K5X6V3"/>
<keyword evidence="5" id="KW-0472">Membrane</keyword>
<dbReference type="OrthoDB" id="1937984at2759"/>